<dbReference type="SUPFAM" id="SSF52540">
    <property type="entry name" value="P-loop containing nucleoside triphosphate hydrolases"/>
    <property type="match status" value="1"/>
</dbReference>
<dbReference type="Gene3D" id="1.10.275.30">
    <property type="match status" value="1"/>
</dbReference>
<keyword evidence="2" id="KW-0347">Helicase</keyword>
<keyword evidence="2" id="KW-0067">ATP-binding</keyword>
<evidence type="ECO:0000259" key="1">
    <source>
        <dbReference type="SMART" id="SM00491"/>
    </source>
</evidence>
<gene>
    <name evidence="2" type="ORF">UFOVP699_291</name>
</gene>
<dbReference type="InterPro" id="IPR006555">
    <property type="entry name" value="ATP-dep_Helicase_C"/>
</dbReference>
<keyword evidence="2" id="KW-0378">Hydrolase</keyword>
<dbReference type="Gene3D" id="3.40.50.300">
    <property type="entry name" value="P-loop containing nucleotide triphosphate hydrolases"/>
    <property type="match status" value="3"/>
</dbReference>
<dbReference type="Pfam" id="PF13307">
    <property type="entry name" value="Helicase_C_2"/>
    <property type="match status" value="1"/>
</dbReference>
<dbReference type="GO" id="GO:0006139">
    <property type="term" value="P:nucleobase-containing compound metabolic process"/>
    <property type="evidence" value="ECO:0007669"/>
    <property type="project" value="InterPro"/>
</dbReference>
<dbReference type="PANTHER" id="PTHR11472">
    <property type="entry name" value="DNA REPAIR DEAD HELICASE RAD3/XP-D SUBFAMILY MEMBER"/>
    <property type="match status" value="1"/>
</dbReference>
<proteinExistence type="predicted"/>
<dbReference type="Pfam" id="PF04851">
    <property type="entry name" value="ResIII"/>
    <property type="match status" value="1"/>
</dbReference>
<keyword evidence="2" id="KW-0547">Nucleotide-binding</keyword>
<dbReference type="GO" id="GO:0003677">
    <property type="term" value="F:DNA binding"/>
    <property type="evidence" value="ECO:0007669"/>
    <property type="project" value="InterPro"/>
</dbReference>
<dbReference type="GO" id="GO:0016818">
    <property type="term" value="F:hydrolase activity, acting on acid anhydrides, in phosphorus-containing anhydrides"/>
    <property type="evidence" value="ECO:0007669"/>
    <property type="project" value="InterPro"/>
</dbReference>
<reference evidence="2" key="1">
    <citation type="submission" date="2020-04" db="EMBL/GenBank/DDBJ databases">
        <authorList>
            <person name="Chiriac C."/>
            <person name="Salcher M."/>
            <person name="Ghai R."/>
            <person name="Kavagutti S V."/>
        </authorList>
    </citation>
    <scope>NUCLEOTIDE SEQUENCE</scope>
</reference>
<evidence type="ECO:0000313" key="2">
    <source>
        <dbReference type="EMBL" id="CAB4159555.1"/>
    </source>
</evidence>
<protein>
    <submittedName>
        <fullName evidence="2">Helicase/UvrB, N-terminal</fullName>
    </submittedName>
</protein>
<dbReference type="InterPro" id="IPR045028">
    <property type="entry name" value="DinG/Rad3-like"/>
</dbReference>
<dbReference type="EMBL" id="LR796670">
    <property type="protein sequence ID" value="CAB4159555.1"/>
    <property type="molecule type" value="Genomic_DNA"/>
</dbReference>
<dbReference type="GO" id="GO:0005524">
    <property type="term" value="F:ATP binding"/>
    <property type="evidence" value="ECO:0007669"/>
    <property type="project" value="InterPro"/>
</dbReference>
<dbReference type="InterPro" id="IPR006935">
    <property type="entry name" value="Helicase/UvrB_N"/>
</dbReference>
<sequence length="530" mass="62214">MTQIPLDFSPREQQTQILEFVQKSITDGKKFIMIDAPTGVGKSYAAIMVAEWYRREHSKNAKTDIVTNTKILQDQYVKDFKFAANLKGKNNYWCRHQGMGCGDAQVINKANDRRCTVCPHKLAQSKFLKSPVSLSNFHLVTAYSMYSPEMLAERNSKLLIIDEAHAFEETFCDFITSTYSERSLKILDVWQEWMERDLDGITSLTELSDWTKDILVPLLFQKAEELLEEAKETRQKKKKIDLIKKADHVDKSMCKYNRFVNDRENYKTNWTFEKDLDQYGKTRILVEPIWGNLYLKELFWNEYDHVIMMSGTLLDRKLFSFIMGIEEDESTYLALPCPFDAEKRPVIYLKFGKMSYYNKKETFARAVPIIGKILEKNQEHKGIIHTSNYEFSKWIQSSIKDKRLIFHDSLTREKSLENHLTSKLETVLVSPSMINGVDLKDELSRFQVILKVPFPNLVSTKIKKRLDTRPEWYNWKTLVDLLQAYGRSIRNDDDWAETYILDECFDQILENKNVPKYFLEALKIKKLNAK</sequence>
<organism evidence="2">
    <name type="scientific">uncultured Caudovirales phage</name>
    <dbReference type="NCBI Taxonomy" id="2100421"/>
    <lineage>
        <taxon>Viruses</taxon>
        <taxon>Duplodnaviria</taxon>
        <taxon>Heunggongvirae</taxon>
        <taxon>Uroviricota</taxon>
        <taxon>Caudoviricetes</taxon>
        <taxon>Peduoviridae</taxon>
        <taxon>Maltschvirus</taxon>
        <taxon>Maltschvirus maltsch</taxon>
    </lineage>
</organism>
<dbReference type="SMART" id="SM00491">
    <property type="entry name" value="HELICc2"/>
    <property type="match status" value="1"/>
</dbReference>
<dbReference type="GO" id="GO:0003678">
    <property type="term" value="F:DNA helicase activity"/>
    <property type="evidence" value="ECO:0007669"/>
    <property type="project" value="TreeGrafter"/>
</dbReference>
<name>A0A6J5NQX4_9CAUD</name>
<accession>A0A6J5NQX4</accession>
<dbReference type="PANTHER" id="PTHR11472:SF34">
    <property type="entry name" value="REGULATOR OF TELOMERE ELONGATION HELICASE 1"/>
    <property type="match status" value="1"/>
</dbReference>
<dbReference type="InterPro" id="IPR027417">
    <property type="entry name" value="P-loop_NTPase"/>
</dbReference>
<feature type="domain" description="ATP-dependent helicase C-terminal" evidence="1">
    <location>
        <begin position="389"/>
        <end position="507"/>
    </location>
</feature>